<organism evidence="1 2">
    <name type="scientific">Leminorella grimontii</name>
    <dbReference type="NCBI Taxonomy" id="82981"/>
    <lineage>
        <taxon>Bacteria</taxon>
        <taxon>Pseudomonadati</taxon>
        <taxon>Pseudomonadota</taxon>
        <taxon>Gammaproteobacteria</taxon>
        <taxon>Enterobacterales</taxon>
        <taxon>Budviciaceae</taxon>
        <taxon>Leminorella</taxon>
    </lineage>
</organism>
<dbReference type="AlphaFoldDB" id="A0AAV5N3J0"/>
<name>A0AAV5N3J0_9GAMM</name>
<protein>
    <recommendedName>
        <fullName evidence="3">CdiI immunity protein domain-containing protein</fullName>
    </recommendedName>
</protein>
<evidence type="ECO:0000313" key="1">
    <source>
        <dbReference type="EMBL" id="GKX56135.1"/>
    </source>
</evidence>
<evidence type="ECO:0000313" key="2">
    <source>
        <dbReference type="Proteomes" id="UP001058124"/>
    </source>
</evidence>
<evidence type="ECO:0008006" key="3">
    <source>
        <dbReference type="Google" id="ProtNLM"/>
    </source>
</evidence>
<sequence length="111" mass="12931">MSGALVFGKDIMITLNSASTGFIAEFLRPYLNINQEISEKIYFHYDLYDGFIDFTELTSEQYLEAYGIMKKAFENDLKNEPVIGGRSRQWAVDLWFNEIKPKMQISPLYIK</sequence>
<keyword evidence="2" id="KW-1185">Reference proteome</keyword>
<comment type="caution">
    <text evidence="1">The sequence shown here is derived from an EMBL/GenBank/DDBJ whole genome shotgun (WGS) entry which is preliminary data.</text>
</comment>
<proteinExistence type="predicted"/>
<dbReference type="RefSeq" id="WP_027274533.1">
    <property type="nucleotide sequence ID" value="NZ_BRLH01000004.1"/>
</dbReference>
<gene>
    <name evidence="1" type="ORF">SOASR030_22470</name>
</gene>
<reference evidence="1" key="1">
    <citation type="submission" date="2022-06" db="EMBL/GenBank/DDBJ databases">
        <title>Draft genome sequences of Leminorella grimontii str. JCM5902.</title>
        <authorList>
            <person name="Wakabayashi Y."/>
            <person name="Kojima K."/>
        </authorList>
    </citation>
    <scope>NUCLEOTIDE SEQUENCE</scope>
    <source>
        <strain evidence="1">JCM 5902</strain>
    </source>
</reference>
<dbReference type="Proteomes" id="UP001058124">
    <property type="component" value="Unassembled WGS sequence"/>
</dbReference>
<dbReference type="EMBL" id="BRLH01000004">
    <property type="protein sequence ID" value="GKX56135.1"/>
    <property type="molecule type" value="Genomic_DNA"/>
</dbReference>
<accession>A0AAV5N3J0</accession>